<comment type="catalytic activity">
    <reaction evidence="10 11">
        <text>L-serine = pyruvate + NH4(+)</text>
        <dbReference type="Rhea" id="RHEA:19169"/>
        <dbReference type="ChEBI" id="CHEBI:15361"/>
        <dbReference type="ChEBI" id="CHEBI:28938"/>
        <dbReference type="ChEBI" id="CHEBI:33384"/>
        <dbReference type="EC" id="4.3.1.17"/>
    </reaction>
</comment>
<keyword evidence="7 11" id="KW-0408">Iron</keyword>
<evidence type="ECO:0000256" key="11">
    <source>
        <dbReference type="PIRNR" id="PIRNR036692"/>
    </source>
</evidence>
<evidence type="ECO:0000256" key="4">
    <source>
        <dbReference type="ARBA" id="ARBA00022432"/>
    </source>
</evidence>
<name>A0A4R2P572_9BACL</name>
<dbReference type="EMBL" id="SLXK01000008">
    <property type="protein sequence ID" value="TCP29827.1"/>
    <property type="molecule type" value="Genomic_DNA"/>
</dbReference>
<evidence type="ECO:0000256" key="1">
    <source>
        <dbReference type="ARBA" id="ARBA00001966"/>
    </source>
</evidence>
<keyword evidence="4 11" id="KW-0312">Gluconeogenesis</keyword>
<comment type="pathway">
    <text evidence="2 11">Carbohydrate biosynthesis; gluconeogenesis.</text>
</comment>
<evidence type="ECO:0000256" key="2">
    <source>
        <dbReference type="ARBA" id="ARBA00004742"/>
    </source>
</evidence>
<evidence type="ECO:0000256" key="10">
    <source>
        <dbReference type="ARBA" id="ARBA00049406"/>
    </source>
</evidence>
<dbReference type="Pfam" id="PF03315">
    <property type="entry name" value="SDH_beta"/>
    <property type="match status" value="1"/>
</dbReference>
<keyword evidence="8 11" id="KW-0411">Iron-sulfur</keyword>
<organism evidence="13 14">
    <name type="scientific">Scopulibacillus darangshiensis</name>
    <dbReference type="NCBI Taxonomy" id="442528"/>
    <lineage>
        <taxon>Bacteria</taxon>
        <taxon>Bacillati</taxon>
        <taxon>Bacillota</taxon>
        <taxon>Bacilli</taxon>
        <taxon>Bacillales</taxon>
        <taxon>Sporolactobacillaceae</taxon>
        <taxon>Scopulibacillus</taxon>
    </lineage>
</organism>
<dbReference type="InterPro" id="IPR005131">
    <property type="entry name" value="Ser_deHydtase_bsu"/>
</dbReference>
<comment type="caution">
    <text evidence="13">The sequence shown here is derived from an EMBL/GenBank/DDBJ whole genome shotgun (WGS) entry which is preliminary data.</text>
</comment>
<reference evidence="13 14" key="1">
    <citation type="submission" date="2019-03" db="EMBL/GenBank/DDBJ databases">
        <title>Genomic Encyclopedia of Type Strains, Phase IV (KMG-IV): sequencing the most valuable type-strain genomes for metagenomic binning, comparative biology and taxonomic classification.</title>
        <authorList>
            <person name="Goeker M."/>
        </authorList>
    </citation>
    <scope>NUCLEOTIDE SEQUENCE [LARGE SCALE GENOMIC DNA]</scope>
    <source>
        <strain evidence="13 14">DSM 19377</strain>
    </source>
</reference>
<dbReference type="PANTHER" id="PTHR30182:SF12">
    <property type="entry name" value="L-SERINE DEHYDRATASE, BETA CHAIN-RELATED"/>
    <property type="match status" value="1"/>
</dbReference>
<dbReference type="InterPro" id="IPR004643">
    <property type="entry name" value="Fe-S_L-Ser_bsu"/>
</dbReference>
<keyword evidence="5 11" id="KW-0004">4Fe-4S</keyword>
<sequence length="174" mass="18780">MEFQSCFDIIGPIMIGPSSSHTAGAVSIGKFAYHLLGETLPNQATITLYDSFSQTYQGHGTDKALIGGLLGMGTDDTRIKQALNLAERYGVEYTFQLKESCPYFDHPNVAVISAKNSRQKVKVGGASLGGGLAKIFSINDYEVDIRVSTDDDLGGNLSSLIPRLSLKSRMEVLK</sequence>
<dbReference type="RefSeq" id="WP_132745443.1">
    <property type="nucleotide sequence ID" value="NZ_SLXK01000008.1"/>
</dbReference>
<gene>
    <name evidence="13" type="ORF">EV207_108121</name>
</gene>
<keyword evidence="14" id="KW-1185">Reference proteome</keyword>
<evidence type="ECO:0000259" key="12">
    <source>
        <dbReference type="Pfam" id="PF03315"/>
    </source>
</evidence>
<evidence type="ECO:0000256" key="9">
    <source>
        <dbReference type="ARBA" id="ARBA00023239"/>
    </source>
</evidence>
<dbReference type="AlphaFoldDB" id="A0A4R2P572"/>
<proteinExistence type="inferred from homology"/>
<dbReference type="GO" id="GO:0051539">
    <property type="term" value="F:4 iron, 4 sulfur cluster binding"/>
    <property type="evidence" value="ECO:0007669"/>
    <property type="project" value="UniProtKB-UniRule"/>
</dbReference>
<accession>A0A4R2P572</accession>
<dbReference type="InterPro" id="IPR051318">
    <property type="entry name" value="Fe-S_L-Ser"/>
</dbReference>
<dbReference type="InterPro" id="IPR029009">
    <property type="entry name" value="ASB_dom_sf"/>
</dbReference>
<dbReference type="SUPFAM" id="SSF143548">
    <property type="entry name" value="Serine metabolism enzymes domain"/>
    <property type="match status" value="1"/>
</dbReference>
<dbReference type="GO" id="GO:0006094">
    <property type="term" value="P:gluconeogenesis"/>
    <property type="evidence" value="ECO:0007669"/>
    <property type="project" value="UniProtKB-UniRule"/>
</dbReference>
<dbReference type="PIRSF" id="PIRSF036692">
    <property type="entry name" value="SDH_B"/>
    <property type="match status" value="1"/>
</dbReference>
<evidence type="ECO:0000313" key="13">
    <source>
        <dbReference type="EMBL" id="TCP29827.1"/>
    </source>
</evidence>
<evidence type="ECO:0000256" key="3">
    <source>
        <dbReference type="ARBA" id="ARBA00008636"/>
    </source>
</evidence>
<evidence type="ECO:0000256" key="5">
    <source>
        <dbReference type="ARBA" id="ARBA00022485"/>
    </source>
</evidence>
<evidence type="ECO:0000256" key="7">
    <source>
        <dbReference type="ARBA" id="ARBA00023004"/>
    </source>
</evidence>
<dbReference type="GO" id="GO:0046872">
    <property type="term" value="F:metal ion binding"/>
    <property type="evidence" value="ECO:0007669"/>
    <property type="project" value="UniProtKB-UniRule"/>
</dbReference>
<protein>
    <recommendedName>
        <fullName evidence="11">L-serine deaminase</fullName>
    </recommendedName>
</protein>
<keyword evidence="9 11" id="KW-0456">Lyase</keyword>
<dbReference type="UniPathway" id="UPA00138"/>
<dbReference type="OrthoDB" id="9813137at2"/>
<comment type="cofactor">
    <cofactor evidence="1">
        <name>[4Fe-4S] cluster</name>
        <dbReference type="ChEBI" id="CHEBI:49883"/>
    </cofactor>
</comment>
<comment type="similarity">
    <text evidence="3 11">Belongs to the iron-sulfur dependent L-serine dehydratase family.</text>
</comment>
<dbReference type="Gene3D" id="3.30.1330.90">
    <property type="entry name" value="D-3-phosphoglycerate dehydrogenase, domain 3"/>
    <property type="match status" value="1"/>
</dbReference>
<dbReference type="Proteomes" id="UP000295416">
    <property type="component" value="Unassembled WGS sequence"/>
</dbReference>
<evidence type="ECO:0000313" key="14">
    <source>
        <dbReference type="Proteomes" id="UP000295416"/>
    </source>
</evidence>
<keyword evidence="6 11" id="KW-0479">Metal-binding</keyword>
<evidence type="ECO:0000256" key="8">
    <source>
        <dbReference type="ARBA" id="ARBA00023014"/>
    </source>
</evidence>
<dbReference type="PANTHER" id="PTHR30182">
    <property type="entry name" value="L-SERINE DEHYDRATASE"/>
    <property type="match status" value="1"/>
</dbReference>
<feature type="domain" description="Serine dehydratase beta chain" evidence="12">
    <location>
        <begin position="5"/>
        <end position="100"/>
    </location>
</feature>
<dbReference type="GO" id="GO:0003941">
    <property type="term" value="F:L-serine ammonia-lyase activity"/>
    <property type="evidence" value="ECO:0007669"/>
    <property type="project" value="UniProtKB-UniRule"/>
</dbReference>
<evidence type="ECO:0000256" key="6">
    <source>
        <dbReference type="ARBA" id="ARBA00022723"/>
    </source>
</evidence>